<dbReference type="InterPro" id="IPR012349">
    <property type="entry name" value="Split_barrel_FMN-bd"/>
</dbReference>
<keyword evidence="1" id="KW-0973">c-di-GMP</keyword>
<dbReference type="EMBL" id="FIZX01000002">
    <property type="protein sequence ID" value="CZF80987.1"/>
    <property type="molecule type" value="Genomic_DNA"/>
</dbReference>
<gene>
    <name evidence="6" type="ORF">GCE9029_02326</name>
</gene>
<organism evidence="6 7">
    <name type="scientific">Grimontia celer</name>
    <dbReference type="NCBI Taxonomy" id="1796497"/>
    <lineage>
        <taxon>Bacteria</taxon>
        <taxon>Pseudomonadati</taxon>
        <taxon>Pseudomonadota</taxon>
        <taxon>Gammaproteobacteria</taxon>
        <taxon>Vibrionales</taxon>
        <taxon>Vibrionaceae</taxon>
        <taxon>Grimontia</taxon>
    </lineage>
</organism>
<dbReference type="Pfam" id="PF07238">
    <property type="entry name" value="PilZ"/>
    <property type="match status" value="1"/>
</dbReference>
<evidence type="ECO:0000256" key="1">
    <source>
        <dbReference type="ARBA" id="ARBA00022636"/>
    </source>
</evidence>
<feature type="domain" description="Type III secretion system flagellar brake protein YcgR PilZN" evidence="5">
    <location>
        <begin position="18"/>
        <end position="106"/>
    </location>
</feature>
<dbReference type="Gene3D" id="2.30.110.10">
    <property type="entry name" value="Electron Transport, Fmn-binding Protein, Chain A"/>
    <property type="match status" value="1"/>
</dbReference>
<dbReference type="AlphaFoldDB" id="A0A128F2G7"/>
<proteinExistence type="predicted"/>
<accession>A0A128F2G7</accession>
<reference evidence="7" key="1">
    <citation type="submission" date="2016-02" db="EMBL/GenBank/DDBJ databases">
        <authorList>
            <person name="Rodrigo-Torres Lidia"/>
            <person name="Arahal R.David."/>
        </authorList>
    </citation>
    <scope>NUCLEOTIDE SEQUENCE [LARGE SCALE GENOMIC DNA]</scope>
    <source>
        <strain evidence="7">CECT 9029</strain>
    </source>
</reference>
<dbReference type="Pfam" id="PF12945">
    <property type="entry name" value="PilZNR"/>
    <property type="match status" value="1"/>
</dbReference>
<feature type="domain" description="PilZ" evidence="4">
    <location>
        <begin position="113"/>
        <end position="207"/>
    </location>
</feature>
<dbReference type="RefSeq" id="WP_062663413.1">
    <property type="nucleotide sequence ID" value="NZ_FIZX01000002.1"/>
</dbReference>
<keyword evidence="7" id="KW-1185">Reference proteome</keyword>
<evidence type="ECO:0000256" key="2">
    <source>
        <dbReference type="ARBA" id="ARBA00022741"/>
    </source>
</evidence>
<evidence type="ECO:0000259" key="5">
    <source>
        <dbReference type="Pfam" id="PF12945"/>
    </source>
</evidence>
<dbReference type="InterPro" id="IPR009875">
    <property type="entry name" value="PilZ_domain"/>
</dbReference>
<dbReference type="GO" id="GO:0035438">
    <property type="term" value="F:cyclic-di-GMP binding"/>
    <property type="evidence" value="ECO:0007669"/>
    <property type="project" value="InterPro"/>
</dbReference>
<sequence length="226" mass="25687">MQAVKKESQDSFYRLLSVGARLNIELSDDPRKTQVTSRIVGYRKDQFLLIDCPSGNDPIIERFFIPNNELIIRAITDSEFRDVIAFRSLVMGVIQKPIRLLIVSLPESIAHRQIRQEPRIDTNLTVRIDADDGPFKGRLVDYSVSGCCLSASGDEHLFFEDETLKIHIEYGSDLKGVITGKVVTVNNDKEPPTAGVRFDESSSTLRKEFFYQLLFDMRANDRSLDV</sequence>
<dbReference type="Gene3D" id="2.40.10.220">
    <property type="entry name" value="predicted glycosyltransferase like domains"/>
    <property type="match status" value="1"/>
</dbReference>
<dbReference type="SUPFAM" id="SSF141371">
    <property type="entry name" value="PilZ domain-like"/>
    <property type="match status" value="2"/>
</dbReference>
<evidence type="ECO:0000256" key="3">
    <source>
        <dbReference type="ARBA" id="ARBA00023143"/>
    </source>
</evidence>
<keyword evidence="3" id="KW-0975">Bacterial flagellum</keyword>
<dbReference type="InterPro" id="IPR009926">
    <property type="entry name" value="T3SS_YcgR_PilZN"/>
</dbReference>
<evidence type="ECO:0000313" key="7">
    <source>
        <dbReference type="Proteomes" id="UP000071641"/>
    </source>
</evidence>
<evidence type="ECO:0000313" key="6">
    <source>
        <dbReference type="EMBL" id="CZF80987.1"/>
    </source>
</evidence>
<dbReference type="STRING" id="1796497.GCE9029_02326"/>
<protein>
    <submittedName>
        <fullName evidence="6">Cyclic di-GMP binding protein</fullName>
    </submittedName>
</protein>
<dbReference type="Proteomes" id="UP000071641">
    <property type="component" value="Unassembled WGS sequence"/>
</dbReference>
<keyword evidence="2" id="KW-0547">Nucleotide-binding</keyword>
<name>A0A128F2G7_9GAMM</name>
<dbReference type="OrthoDB" id="5915058at2"/>
<evidence type="ECO:0000259" key="4">
    <source>
        <dbReference type="Pfam" id="PF07238"/>
    </source>
</evidence>